<reference evidence="2" key="1">
    <citation type="journal article" date="2013" name="Proc. Natl. Acad. Sci. U.S.A.">
        <title>Improving the coverage of the cyanobacterial phylum using diversity-driven genome sequencing.</title>
        <authorList>
            <person name="Shih P.M."/>
            <person name="Wu D."/>
            <person name="Latifi A."/>
            <person name="Axen S.D."/>
            <person name="Fewer D.P."/>
            <person name="Talla E."/>
            <person name="Calteau A."/>
            <person name="Cai F."/>
            <person name="Tandeau de Marsac N."/>
            <person name="Rippka R."/>
            <person name="Herdman M."/>
            <person name="Sivonen K."/>
            <person name="Coursin T."/>
            <person name="Laurent T."/>
            <person name="Goodwin L."/>
            <person name="Nolan M."/>
            <person name="Davenport K.W."/>
            <person name="Han C.S."/>
            <person name="Rubin E.M."/>
            <person name="Eisen J.A."/>
            <person name="Woyke T."/>
            <person name="Gugger M."/>
            <person name="Kerfeld C.A."/>
        </authorList>
    </citation>
    <scope>NUCLEOTIDE SEQUENCE [LARGE SCALE GENOMIC DNA]</scope>
    <source>
        <strain evidence="2">ATCC 27899 / PCC 7122</strain>
    </source>
</reference>
<keyword evidence="2" id="KW-1185">Reference proteome</keyword>
<evidence type="ECO:0000313" key="1">
    <source>
        <dbReference type="EMBL" id="AFZ60453.1"/>
    </source>
</evidence>
<dbReference type="EMBL" id="CP003659">
    <property type="protein sequence ID" value="AFZ60453.1"/>
    <property type="molecule type" value="Genomic_DNA"/>
</dbReference>
<proteinExistence type="predicted"/>
<dbReference type="AlphaFoldDB" id="K9ZMI6"/>
<sequence>MSNEFAKKLGVSVKTIQQKFIEQNVGYSVGVTDE</sequence>
<accession>K9ZMI6</accession>
<gene>
    <name evidence="1" type="ordered locus">Anacy_5118</name>
</gene>
<evidence type="ECO:0000313" key="2">
    <source>
        <dbReference type="Proteomes" id="UP000010474"/>
    </source>
</evidence>
<dbReference type="KEGG" id="acy:Anacy_5118"/>
<dbReference type="HOGENOM" id="CLU_3371664_0_0_3"/>
<organism evidence="1 2">
    <name type="scientific">Anabaena cylindrica (strain ATCC 27899 / PCC 7122)</name>
    <dbReference type="NCBI Taxonomy" id="272123"/>
    <lineage>
        <taxon>Bacteria</taxon>
        <taxon>Bacillati</taxon>
        <taxon>Cyanobacteriota</taxon>
        <taxon>Cyanophyceae</taxon>
        <taxon>Nostocales</taxon>
        <taxon>Nostocaceae</taxon>
        <taxon>Anabaena</taxon>
    </lineage>
</organism>
<protein>
    <submittedName>
        <fullName evidence="1">Uncharacterized protein</fullName>
    </submittedName>
</protein>
<dbReference type="Proteomes" id="UP000010474">
    <property type="component" value="Chromosome"/>
</dbReference>
<name>K9ZMI6_ANACC</name>